<dbReference type="EMBL" id="JAUEDM010000001">
    <property type="protein sequence ID" value="KAK3330656.1"/>
    <property type="molecule type" value="Genomic_DNA"/>
</dbReference>
<sequence length="346" mass="38723">MGDGNPERRWYHLSSLFSFPQVAMFDMRIDSHVSDLSFLFLFLFLLSFLKIAPVSLVTMTISAALRRHLPGPCSLLVSGSAIGFSSHGSQAVASPLERHKKGLQSESSSSRGDLTLATHGLRPWVCVSPEISIVSNYVSGSVTMDRPYEPVVFGPAFITMPLFGSDARMDTQLLKTVRGFLEDELKFGSGYVGQGLTHWKKTHEFRNMKAVIADFRSTMLCPVIYTYFSSPAAYLPPQHVAFVEGGCPLHRCCHLKASSPSPSPHLPDVCKSEQYPRARVFLTHSLTLTWKAFKYSGSFPPFPFQVPSNSGVKQRSRGFHLLLSLVCYCLYTRFSYYLFRRSFNTT</sequence>
<feature type="transmembrane region" description="Helical" evidence="2">
    <location>
        <begin position="36"/>
        <end position="57"/>
    </location>
</feature>
<feature type="transmembrane region" description="Helical" evidence="2">
    <location>
        <begin position="319"/>
        <end position="339"/>
    </location>
</feature>
<dbReference type="Proteomes" id="UP001283341">
    <property type="component" value="Unassembled WGS sequence"/>
</dbReference>
<dbReference type="AlphaFoldDB" id="A0AAE0ISV5"/>
<comment type="caution">
    <text evidence="3">The sequence shown here is derived from an EMBL/GenBank/DDBJ whole genome shotgun (WGS) entry which is preliminary data.</text>
</comment>
<feature type="region of interest" description="Disordered" evidence="1">
    <location>
        <begin position="95"/>
        <end position="114"/>
    </location>
</feature>
<evidence type="ECO:0000313" key="4">
    <source>
        <dbReference type="Proteomes" id="UP001283341"/>
    </source>
</evidence>
<keyword evidence="2" id="KW-0812">Transmembrane</keyword>
<reference evidence="3" key="1">
    <citation type="journal article" date="2023" name="Mol. Phylogenet. Evol.">
        <title>Genome-scale phylogeny and comparative genomics of the fungal order Sordariales.</title>
        <authorList>
            <person name="Hensen N."/>
            <person name="Bonometti L."/>
            <person name="Westerberg I."/>
            <person name="Brannstrom I.O."/>
            <person name="Guillou S."/>
            <person name="Cros-Aarteil S."/>
            <person name="Calhoun S."/>
            <person name="Haridas S."/>
            <person name="Kuo A."/>
            <person name="Mondo S."/>
            <person name="Pangilinan J."/>
            <person name="Riley R."/>
            <person name="LaButti K."/>
            <person name="Andreopoulos B."/>
            <person name="Lipzen A."/>
            <person name="Chen C."/>
            <person name="Yan M."/>
            <person name="Daum C."/>
            <person name="Ng V."/>
            <person name="Clum A."/>
            <person name="Steindorff A."/>
            <person name="Ohm R.A."/>
            <person name="Martin F."/>
            <person name="Silar P."/>
            <person name="Natvig D.O."/>
            <person name="Lalanne C."/>
            <person name="Gautier V."/>
            <person name="Ament-Velasquez S.L."/>
            <person name="Kruys A."/>
            <person name="Hutchinson M.I."/>
            <person name="Powell A.J."/>
            <person name="Barry K."/>
            <person name="Miller A.N."/>
            <person name="Grigoriev I.V."/>
            <person name="Debuchy R."/>
            <person name="Gladieux P."/>
            <person name="Hiltunen Thoren M."/>
            <person name="Johannesson H."/>
        </authorList>
    </citation>
    <scope>NUCLEOTIDE SEQUENCE</scope>
    <source>
        <strain evidence="3">CBS 118394</strain>
    </source>
</reference>
<name>A0AAE0ISV5_9PEZI</name>
<keyword evidence="2" id="KW-0472">Membrane</keyword>
<organism evidence="3 4">
    <name type="scientific">Apodospora peruviana</name>
    <dbReference type="NCBI Taxonomy" id="516989"/>
    <lineage>
        <taxon>Eukaryota</taxon>
        <taxon>Fungi</taxon>
        <taxon>Dikarya</taxon>
        <taxon>Ascomycota</taxon>
        <taxon>Pezizomycotina</taxon>
        <taxon>Sordariomycetes</taxon>
        <taxon>Sordariomycetidae</taxon>
        <taxon>Sordariales</taxon>
        <taxon>Lasiosphaeriaceae</taxon>
        <taxon>Apodospora</taxon>
    </lineage>
</organism>
<accession>A0AAE0ISV5</accession>
<reference evidence="3" key="2">
    <citation type="submission" date="2023-06" db="EMBL/GenBank/DDBJ databases">
        <authorList>
            <consortium name="Lawrence Berkeley National Laboratory"/>
            <person name="Haridas S."/>
            <person name="Hensen N."/>
            <person name="Bonometti L."/>
            <person name="Westerberg I."/>
            <person name="Brannstrom I.O."/>
            <person name="Guillou S."/>
            <person name="Cros-Aarteil S."/>
            <person name="Calhoun S."/>
            <person name="Kuo A."/>
            <person name="Mondo S."/>
            <person name="Pangilinan J."/>
            <person name="Riley R."/>
            <person name="Labutti K."/>
            <person name="Andreopoulos B."/>
            <person name="Lipzen A."/>
            <person name="Chen C."/>
            <person name="Yanf M."/>
            <person name="Daum C."/>
            <person name="Ng V."/>
            <person name="Clum A."/>
            <person name="Steindorff A."/>
            <person name="Ohm R."/>
            <person name="Martin F."/>
            <person name="Silar P."/>
            <person name="Natvig D."/>
            <person name="Lalanne C."/>
            <person name="Gautier V."/>
            <person name="Ament-Velasquez S.L."/>
            <person name="Kruys A."/>
            <person name="Hutchinson M.I."/>
            <person name="Powell A.J."/>
            <person name="Barry K."/>
            <person name="Miller A.N."/>
            <person name="Grigoriev I.V."/>
            <person name="Debuchy R."/>
            <person name="Gladieux P."/>
            <person name="Thoren M.H."/>
            <person name="Johannesson H."/>
        </authorList>
    </citation>
    <scope>NUCLEOTIDE SEQUENCE</scope>
    <source>
        <strain evidence="3">CBS 118394</strain>
    </source>
</reference>
<evidence type="ECO:0000256" key="1">
    <source>
        <dbReference type="SAM" id="MobiDB-lite"/>
    </source>
</evidence>
<protein>
    <submittedName>
        <fullName evidence="3">Uncharacterized protein</fullName>
    </submittedName>
</protein>
<evidence type="ECO:0000256" key="2">
    <source>
        <dbReference type="SAM" id="Phobius"/>
    </source>
</evidence>
<proteinExistence type="predicted"/>
<evidence type="ECO:0000313" key="3">
    <source>
        <dbReference type="EMBL" id="KAK3330656.1"/>
    </source>
</evidence>
<keyword evidence="4" id="KW-1185">Reference proteome</keyword>
<gene>
    <name evidence="3" type="ORF">B0H66DRAFT_71154</name>
</gene>
<keyword evidence="2" id="KW-1133">Transmembrane helix</keyword>